<keyword evidence="3" id="KW-1029">Fimbrium biogenesis</keyword>
<dbReference type="InterPro" id="IPR011047">
    <property type="entry name" value="Quinoprotein_ADH-like_sf"/>
</dbReference>
<dbReference type="RefSeq" id="WP_340355276.1">
    <property type="nucleotide sequence ID" value="NZ_JBBKZU010000001.1"/>
</dbReference>
<keyword evidence="10" id="KW-1185">Reference proteome</keyword>
<protein>
    <submittedName>
        <fullName evidence="9">PilC/PilY family type IV pilus protein</fullName>
    </submittedName>
</protein>
<evidence type="ECO:0000256" key="1">
    <source>
        <dbReference type="ARBA" id="ARBA00004561"/>
    </source>
</evidence>
<organism evidence="9 10">
    <name type="scientific">Variovorax ureilyticus</name>
    <dbReference type="NCBI Taxonomy" id="1836198"/>
    <lineage>
        <taxon>Bacteria</taxon>
        <taxon>Pseudomonadati</taxon>
        <taxon>Pseudomonadota</taxon>
        <taxon>Betaproteobacteria</taxon>
        <taxon>Burkholderiales</taxon>
        <taxon>Comamonadaceae</taxon>
        <taxon>Variovorax</taxon>
    </lineage>
</organism>
<dbReference type="SUPFAM" id="SSF50998">
    <property type="entry name" value="Quinoprotein alcohol dehydrogenase-like"/>
    <property type="match status" value="1"/>
</dbReference>
<dbReference type="Pfam" id="PF05567">
    <property type="entry name" value="T4P_PilY1"/>
    <property type="match status" value="1"/>
</dbReference>
<evidence type="ECO:0000256" key="2">
    <source>
        <dbReference type="ARBA" id="ARBA00008387"/>
    </source>
</evidence>
<keyword evidence="6" id="KW-0281">Fimbrium</keyword>
<evidence type="ECO:0000256" key="3">
    <source>
        <dbReference type="ARBA" id="ARBA00022558"/>
    </source>
</evidence>
<evidence type="ECO:0000256" key="5">
    <source>
        <dbReference type="ARBA" id="ARBA00022837"/>
    </source>
</evidence>
<keyword evidence="4" id="KW-0479">Metal-binding</keyword>
<dbReference type="EMBL" id="JBBKZU010000001">
    <property type="protein sequence ID" value="MEJ8809967.1"/>
    <property type="molecule type" value="Genomic_DNA"/>
</dbReference>
<dbReference type="Proteomes" id="UP001365846">
    <property type="component" value="Unassembled WGS sequence"/>
</dbReference>
<feature type="domain" description="PilY1 beta-propeller" evidence="8">
    <location>
        <begin position="202"/>
        <end position="502"/>
    </location>
</feature>
<comment type="subcellular location">
    <subcellularLocation>
        <location evidence="1">Fimbrium</location>
    </subcellularLocation>
</comment>
<reference evidence="9 10" key="1">
    <citation type="submission" date="2024-03" db="EMBL/GenBank/DDBJ databases">
        <title>Novel species of the genus Variovorax.</title>
        <authorList>
            <person name="Liu Q."/>
            <person name="Xin Y.-H."/>
        </authorList>
    </citation>
    <scope>NUCLEOTIDE SEQUENCE [LARGE SCALE GENOMIC DNA]</scope>
    <source>
        <strain evidence="9 10">KACC 18899</strain>
    </source>
</reference>
<keyword evidence="7" id="KW-0732">Signal</keyword>
<comment type="similarity">
    <text evidence="2">Belongs to the PilY1 family.</text>
</comment>
<evidence type="ECO:0000313" key="10">
    <source>
        <dbReference type="Proteomes" id="UP001365846"/>
    </source>
</evidence>
<keyword evidence="5" id="KW-0106">Calcium</keyword>
<name>A0ABU8V8J3_9BURK</name>
<proteinExistence type="inferred from homology"/>
<evidence type="ECO:0000256" key="7">
    <source>
        <dbReference type="SAM" id="SignalP"/>
    </source>
</evidence>
<sequence length="691" mass="72907">MKVAFAAVVLLLAGASEPAGAAPTVDVTPDAVLASEPLFSTTSPVSSPRVAANSATVFIPQLDSTSWSGSLLAYGLKYQDGAVSRETTPIWNAGELLTGNPLASPPIAARLPSTRRIFTMLDSGRGVPFTWDDVKDDAALAGYLNAGPYQPTGRVDDLGADRIAYLRGDRTKETRHAGGVFRTRSSVMGDIVNSTPLLVGPADSRENDAQAVYVDANDGMLHAFGADSGTELFAYVPRSLHAKLGAYTSPNYVHQSFVDGSPVAGEVQLANGSTKTVLVSGMGAGARGVFALNVTEPREFSANDVIWEFNGDDDSDMGHVMQAPRIMKFHAAAAAKGQPATFAVVASGFNNGNAGKAAALFLLSLDKAVHEPWQLDRNYYKIVLPEPLDKSIVNALGPVTDYSIADNATRRLYAGDTQGNLWRFDFAKGPPGRQGALAFNRTPLMVAQDSQGSRQPITTAPLVGVGPQGGAIVLFGTGKLVEVGDLSTRRAQTLYGVHDDDTIIPDSQARRQLEPRRMTPDESGKFTVSGDTFAYGSHDGKSSRRRGWFFDLPDATTRGERLVSQMVLRDGYLLFNTLIPDADASSADGGGGHSCAVNAMTGLSSDSTCIPSTVGPLGSPLVIEEGDAAFVSTDAFGRRIYRKKLSVINFGAGAGAGSGTSIESPLDRGTVSLVGGRLNWRQVVNFKGARP</sequence>
<comment type="caution">
    <text evidence="9">The sequence shown here is derived from an EMBL/GenBank/DDBJ whole genome shotgun (WGS) entry which is preliminary data.</text>
</comment>
<feature type="chain" id="PRO_5047142331" evidence="7">
    <location>
        <begin position="22"/>
        <end position="691"/>
    </location>
</feature>
<evidence type="ECO:0000256" key="6">
    <source>
        <dbReference type="ARBA" id="ARBA00023263"/>
    </source>
</evidence>
<dbReference type="InterPro" id="IPR008707">
    <property type="entry name" value="B-propeller_PilY1"/>
</dbReference>
<evidence type="ECO:0000256" key="4">
    <source>
        <dbReference type="ARBA" id="ARBA00022723"/>
    </source>
</evidence>
<feature type="signal peptide" evidence="7">
    <location>
        <begin position="1"/>
        <end position="21"/>
    </location>
</feature>
<evidence type="ECO:0000259" key="8">
    <source>
        <dbReference type="Pfam" id="PF05567"/>
    </source>
</evidence>
<evidence type="ECO:0000313" key="9">
    <source>
        <dbReference type="EMBL" id="MEJ8809967.1"/>
    </source>
</evidence>
<accession>A0ABU8V8J3</accession>
<gene>
    <name evidence="9" type="ORF">WKW77_02755</name>
</gene>